<evidence type="ECO:0000313" key="2">
    <source>
        <dbReference type="Proteomes" id="UP000789706"/>
    </source>
</evidence>
<organism evidence="1 2">
    <name type="scientific">Diversispora eburnea</name>
    <dbReference type="NCBI Taxonomy" id="1213867"/>
    <lineage>
        <taxon>Eukaryota</taxon>
        <taxon>Fungi</taxon>
        <taxon>Fungi incertae sedis</taxon>
        <taxon>Mucoromycota</taxon>
        <taxon>Glomeromycotina</taxon>
        <taxon>Glomeromycetes</taxon>
        <taxon>Diversisporales</taxon>
        <taxon>Diversisporaceae</taxon>
        <taxon>Diversispora</taxon>
    </lineage>
</organism>
<comment type="caution">
    <text evidence="1">The sequence shown here is derived from an EMBL/GenBank/DDBJ whole genome shotgun (WGS) entry which is preliminary data.</text>
</comment>
<keyword evidence="2" id="KW-1185">Reference proteome</keyword>
<accession>A0A9N9AEI1</accession>
<dbReference type="EMBL" id="CAJVPK010000572">
    <property type="protein sequence ID" value="CAG8527391.1"/>
    <property type="molecule type" value="Genomic_DNA"/>
</dbReference>
<protein>
    <submittedName>
        <fullName evidence="1">2954_t:CDS:1</fullName>
    </submittedName>
</protein>
<name>A0A9N9AEI1_9GLOM</name>
<reference evidence="1" key="1">
    <citation type="submission" date="2021-06" db="EMBL/GenBank/DDBJ databases">
        <authorList>
            <person name="Kallberg Y."/>
            <person name="Tangrot J."/>
            <person name="Rosling A."/>
        </authorList>
    </citation>
    <scope>NUCLEOTIDE SEQUENCE</scope>
    <source>
        <strain evidence="1">AZ414A</strain>
    </source>
</reference>
<sequence length="273" mass="31753">LTLALALWNDLESQIDETFEHIDDGSGGRLTKLTDEEVTKKINKIVDEKLLILEKTIKKHYLSGFKLYDSDLKKSKKNENIFEWEITDTDRVTLIPDSYISKADTYELTTGDWTLMTGIWPLALVDGNQSKVDNGLIFGLLDDEYLYFTVNKQHYDPMTFENALWIILFGRGKYKSWGLVQRYFLRNSPDVHKKDDTDRLLNMPYLEPNSATSIFYFNTIGTPTFYGNCGVIGIGKFNEHTDKEITKKINKIVDKKLWFLEQIMSRHYISGFR</sequence>
<evidence type="ECO:0000313" key="1">
    <source>
        <dbReference type="EMBL" id="CAG8527391.1"/>
    </source>
</evidence>
<dbReference type="OrthoDB" id="5596129at2759"/>
<gene>
    <name evidence="1" type="ORF">DEBURN_LOCUS5969</name>
</gene>
<dbReference type="AlphaFoldDB" id="A0A9N9AEI1"/>
<proteinExistence type="predicted"/>
<dbReference type="Proteomes" id="UP000789706">
    <property type="component" value="Unassembled WGS sequence"/>
</dbReference>
<feature type="non-terminal residue" evidence="1">
    <location>
        <position position="1"/>
    </location>
</feature>